<sequence>MKKTLIKLSSIIAIIGGLTGCQDKLSELYLNPEQTTTPSIEKFFTQILNNDRVYPKYWEMRTFVVMHPGIYTQAVSFLNDNLRYQQQLSYTEQRWGDFYTTNGNGSGPVSHFREIEKMYATLSAADKKNADVFVNAAKVAFLDQSAQMVDLWGDIPFSQAGGINLSGSIISPKFDASKDVYNAVITGLKDAAAYFATASLDATTAGSFKKQDIILNGDLDKWRRLANSLRLRALMRISFVDEARAKTEIMEMLGNPTQYPLVEESTQNVYLNPLTNYTSTLRDAFNDLSSNLATPYLLDNVLKPAKDPRIDVIYDKFGHTEGSKWVANSDYNSMPLNISSAVQSANIASGKYATLDSATFLYNSKLPGVIFTASETNLLKAEAFERWGNTTDAMTAYNKGVTQSVNYYYYLNSISSSSPKVPAPSAADINNFVTTSTIRYSGSSAQKLALIWTQKWVQFGFMQSVQSWSELRRTKYPQLSFVADNSPGVELPPNRLVYPAREKTFNPNYSAVASQDTRATKIFWDVK</sequence>
<protein>
    <submittedName>
        <fullName evidence="1">Starch-binding associating with outer membrane</fullName>
    </submittedName>
</protein>
<dbReference type="PROSITE" id="PS51257">
    <property type="entry name" value="PROKAR_LIPOPROTEIN"/>
    <property type="match status" value="1"/>
</dbReference>
<dbReference type="RefSeq" id="WP_092017581.1">
    <property type="nucleotide sequence ID" value="NZ_FOXH01000006.1"/>
</dbReference>
<evidence type="ECO:0000313" key="1">
    <source>
        <dbReference type="EMBL" id="SFP88350.1"/>
    </source>
</evidence>
<dbReference type="EMBL" id="FOXH01000006">
    <property type="protein sequence ID" value="SFP88350.1"/>
    <property type="molecule type" value="Genomic_DNA"/>
</dbReference>
<name>A0A1I5TZ55_9BACT</name>
<dbReference type="InterPro" id="IPR011990">
    <property type="entry name" value="TPR-like_helical_dom_sf"/>
</dbReference>
<evidence type="ECO:0000313" key="2">
    <source>
        <dbReference type="Proteomes" id="UP000199306"/>
    </source>
</evidence>
<reference evidence="2" key="1">
    <citation type="submission" date="2016-10" db="EMBL/GenBank/DDBJ databases">
        <authorList>
            <person name="Varghese N."/>
            <person name="Submissions S."/>
        </authorList>
    </citation>
    <scope>NUCLEOTIDE SEQUENCE [LARGE SCALE GENOMIC DNA]</scope>
    <source>
        <strain evidence="2">E92,LMG 26720,CCM 7988</strain>
    </source>
</reference>
<dbReference type="OrthoDB" id="843771at2"/>
<dbReference type="Pfam" id="PF12771">
    <property type="entry name" value="SusD-like_2"/>
    <property type="match status" value="1"/>
</dbReference>
<dbReference type="SUPFAM" id="SSF48452">
    <property type="entry name" value="TPR-like"/>
    <property type="match status" value="1"/>
</dbReference>
<gene>
    <name evidence="1" type="ORF">SAMN04515674_106285</name>
</gene>
<proteinExistence type="predicted"/>
<dbReference type="Proteomes" id="UP000199306">
    <property type="component" value="Unassembled WGS sequence"/>
</dbReference>
<organism evidence="1 2">
    <name type="scientific">Pseudarcicella hirudinis</name>
    <dbReference type="NCBI Taxonomy" id="1079859"/>
    <lineage>
        <taxon>Bacteria</taxon>
        <taxon>Pseudomonadati</taxon>
        <taxon>Bacteroidota</taxon>
        <taxon>Cytophagia</taxon>
        <taxon>Cytophagales</taxon>
        <taxon>Flectobacillaceae</taxon>
        <taxon>Pseudarcicella</taxon>
    </lineage>
</organism>
<accession>A0A1I5TZ55</accession>
<dbReference type="STRING" id="1079859.SAMN04515674_106285"/>
<dbReference type="InterPro" id="IPR041662">
    <property type="entry name" value="SusD-like_2"/>
</dbReference>
<dbReference type="AlphaFoldDB" id="A0A1I5TZ55"/>
<keyword evidence="2" id="KW-1185">Reference proteome</keyword>
<dbReference type="Gene3D" id="1.25.40.390">
    <property type="match status" value="1"/>
</dbReference>